<dbReference type="EMBL" id="JBHTBJ010000001">
    <property type="protein sequence ID" value="MFC7272633.1"/>
    <property type="molecule type" value="Genomic_DNA"/>
</dbReference>
<keyword evidence="3" id="KW-1185">Reference proteome</keyword>
<dbReference type="PANTHER" id="PTHR33164">
    <property type="entry name" value="TRANSCRIPTIONAL REGULATOR, MARR FAMILY"/>
    <property type="match status" value="1"/>
</dbReference>
<dbReference type="PRINTS" id="PR00598">
    <property type="entry name" value="HTHMARR"/>
</dbReference>
<proteinExistence type="predicted"/>
<dbReference type="InterPro" id="IPR036390">
    <property type="entry name" value="WH_DNA-bd_sf"/>
</dbReference>
<evidence type="ECO:0000259" key="1">
    <source>
        <dbReference type="PROSITE" id="PS50995"/>
    </source>
</evidence>
<feature type="domain" description="HTH marR-type" evidence="1">
    <location>
        <begin position="13"/>
        <end position="145"/>
    </location>
</feature>
<name>A0ABW2HHF6_9ACTN</name>
<dbReference type="InterPro" id="IPR000835">
    <property type="entry name" value="HTH_MarR-typ"/>
</dbReference>
<dbReference type="PROSITE" id="PS50995">
    <property type="entry name" value="HTH_MARR_2"/>
    <property type="match status" value="1"/>
</dbReference>
<comment type="caution">
    <text evidence="2">The sequence shown here is derived from an EMBL/GenBank/DDBJ whole genome shotgun (WGS) entry which is preliminary data.</text>
</comment>
<accession>A0ABW2HHF6</accession>
<dbReference type="InterPro" id="IPR039422">
    <property type="entry name" value="MarR/SlyA-like"/>
</dbReference>
<dbReference type="SUPFAM" id="SSF46785">
    <property type="entry name" value="Winged helix' DNA-binding domain"/>
    <property type="match status" value="1"/>
</dbReference>
<evidence type="ECO:0000313" key="2">
    <source>
        <dbReference type="EMBL" id="MFC7272633.1"/>
    </source>
</evidence>
<dbReference type="Pfam" id="PF01047">
    <property type="entry name" value="MarR"/>
    <property type="match status" value="1"/>
</dbReference>
<reference evidence="3" key="1">
    <citation type="journal article" date="2019" name="Int. J. Syst. Evol. Microbiol.">
        <title>The Global Catalogue of Microorganisms (GCM) 10K type strain sequencing project: providing services to taxonomists for standard genome sequencing and annotation.</title>
        <authorList>
            <consortium name="The Broad Institute Genomics Platform"/>
            <consortium name="The Broad Institute Genome Sequencing Center for Infectious Disease"/>
            <person name="Wu L."/>
            <person name="Ma J."/>
        </authorList>
    </citation>
    <scope>NUCLEOTIDE SEQUENCE [LARGE SCALE GENOMIC DNA]</scope>
    <source>
        <strain evidence="3">XZYJT-10</strain>
    </source>
</reference>
<dbReference type="PANTHER" id="PTHR33164:SF106">
    <property type="entry name" value="TRANSCRIPTIONAL REGULATORY PROTEIN"/>
    <property type="match status" value="1"/>
</dbReference>
<dbReference type="RefSeq" id="WP_378964017.1">
    <property type="nucleotide sequence ID" value="NZ_JBHTBJ010000001.1"/>
</dbReference>
<sequence length="156" mass="16631">MTSITPRDRRRLETGVKQALRDTSLQLALLNHQVGARLKLRDADFDCLNLLSRHGPLGPGTLAKLAGLHPATMTGVLDRLEKAGFVTRDRDPGDRRAVVVRTPPGRGREVLGLYAGMSDAMDEVCAGYSAEELAVILDFLQRAAAAGNDATAGLAG</sequence>
<dbReference type="SMART" id="SM00347">
    <property type="entry name" value="HTH_MARR"/>
    <property type="match status" value="1"/>
</dbReference>
<dbReference type="Proteomes" id="UP001596548">
    <property type="component" value="Unassembled WGS sequence"/>
</dbReference>
<dbReference type="InterPro" id="IPR036388">
    <property type="entry name" value="WH-like_DNA-bd_sf"/>
</dbReference>
<protein>
    <submittedName>
        <fullName evidence="2">MarR family transcriptional regulator</fullName>
    </submittedName>
</protein>
<organism evidence="2 3">
    <name type="scientific">Paractinoplanes rhizophilus</name>
    <dbReference type="NCBI Taxonomy" id="1416877"/>
    <lineage>
        <taxon>Bacteria</taxon>
        <taxon>Bacillati</taxon>
        <taxon>Actinomycetota</taxon>
        <taxon>Actinomycetes</taxon>
        <taxon>Micromonosporales</taxon>
        <taxon>Micromonosporaceae</taxon>
        <taxon>Paractinoplanes</taxon>
    </lineage>
</organism>
<gene>
    <name evidence="2" type="ORF">ACFQS1_01450</name>
</gene>
<evidence type="ECO:0000313" key="3">
    <source>
        <dbReference type="Proteomes" id="UP001596548"/>
    </source>
</evidence>
<dbReference type="Gene3D" id="1.10.10.10">
    <property type="entry name" value="Winged helix-like DNA-binding domain superfamily/Winged helix DNA-binding domain"/>
    <property type="match status" value="1"/>
</dbReference>